<sequence length="142" mass="16816">MRCPYCGQFLENSLHKALNGVQTDDGIVITNIDYVLEVGNSIRLVAEEKHTSRHFCSIYQLITLKRVATALNTPLLLLFVDDVEEEVTVYDVPLNIRFPRLHYYNFEREEPVFVGDYRELRRFLLKNFVYHAPSMKRSFERW</sequence>
<dbReference type="KEGG" id="apo:Arcpr_1612"/>
<dbReference type="RefSeq" id="WP_012940994.1">
    <property type="nucleotide sequence ID" value="NC_013741.1"/>
</dbReference>
<reference evidence="1 2" key="1">
    <citation type="journal article" date="2010" name="Stand. Genomic Sci.">
        <title>Complete genome sequence of Archaeoglobus profundus type strain (AV18).</title>
        <authorList>
            <person name="von Jan M."/>
            <person name="Lapidus A."/>
            <person name="Del Rio T.G."/>
            <person name="Copeland A."/>
            <person name="Tice H."/>
            <person name="Cheng J.F."/>
            <person name="Lucas S."/>
            <person name="Chen F."/>
            <person name="Nolan M."/>
            <person name="Goodwin L."/>
            <person name="Han C."/>
            <person name="Pitluck S."/>
            <person name="Liolios K."/>
            <person name="Ivanova N."/>
            <person name="Mavromatis K."/>
            <person name="Ovchinnikova G."/>
            <person name="Chertkov O."/>
            <person name="Pati A."/>
            <person name="Chen A."/>
            <person name="Palaniappan K."/>
            <person name="Land M."/>
            <person name="Hauser L."/>
            <person name="Chang Y.J."/>
            <person name="Jeffries C.D."/>
            <person name="Saunders E."/>
            <person name="Brettin T."/>
            <person name="Detter J.C."/>
            <person name="Chain P."/>
            <person name="Eichinger K."/>
            <person name="Huber H."/>
            <person name="Spring S."/>
            <person name="Rohde M."/>
            <person name="Goker M."/>
            <person name="Wirth R."/>
            <person name="Woyke T."/>
            <person name="Bristow J."/>
            <person name="Eisen J.A."/>
            <person name="Markowitz V."/>
            <person name="Hugenholtz P."/>
            <person name="Kyrpides N.C."/>
            <person name="Klenk H.P."/>
        </authorList>
    </citation>
    <scope>NUCLEOTIDE SEQUENCE [LARGE SCALE GENOMIC DNA]</scope>
    <source>
        <strain evidence="2">DSM 5631 / JCM 9629 / NBRC 100127 / Av18</strain>
    </source>
</reference>
<dbReference type="Proteomes" id="UP000001901">
    <property type="component" value="Chromosome"/>
</dbReference>
<dbReference type="AlphaFoldDB" id="D2REW4"/>
<accession>D2REW4</accession>
<evidence type="ECO:0000313" key="2">
    <source>
        <dbReference type="Proteomes" id="UP000001901"/>
    </source>
</evidence>
<dbReference type="GeneID" id="8740304"/>
<protein>
    <submittedName>
        <fullName evidence="1">Uncharacterized protein</fullName>
    </submittedName>
</protein>
<proteinExistence type="predicted"/>
<organism evidence="1 2">
    <name type="scientific">Archaeoglobus profundus (strain DSM 5631 / JCM 9629 / NBRC 100127 / Av18)</name>
    <dbReference type="NCBI Taxonomy" id="572546"/>
    <lineage>
        <taxon>Archaea</taxon>
        <taxon>Methanobacteriati</taxon>
        <taxon>Methanobacteriota</taxon>
        <taxon>Archaeoglobi</taxon>
        <taxon>Archaeoglobales</taxon>
        <taxon>Archaeoglobaceae</taxon>
        <taxon>Archaeoglobus</taxon>
    </lineage>
</organism>
<gene>
    <name evidence="1" type="ordered locus">Arcpr_1612</name>
</gene>
<keyword evidence="2" id="KW-1185">Reference proteome</keyword>
<dbReference type="PaxDb" id="572546-Arcpr_1612"/>
<dbReference type="EMBL" id="CP001857">
    <property type="protein sequence ID" value="ADB58658.1"/>
    <property type="molecule type" value="Genomic_DNA"/>
</dbReference>
<dbReference type="eggNOG" id="arCOG10366">
    <property type="taxonomic scope" value="Archaea"/>
</dbReference>
<dbReference type="HOGENOM" id="CLU_151082_0_0_2"/>
<dbReference type="STRING" id="572546.Arcpr_1612"/>
<dbReference type="OrthoDB" id="51106at2157"/>
<name>D2REW4_ARCPA</name>
<evidence type="ECO:0000313" key="1">
    <source>
        <dbReference type="EMBL" id="ADB58658.1"/>
    </source>
</evidence>